<dbReference type="SUPFAM" id="SSF56112">
    <property type="entry name" value="Protein kinase-like (PK-like)"/>
    <property type="match status" value="1"/>
</dbReference>
<dbReference type="RefSeq" id="WP_039457535.1">
    <property type="nucleotide sequence ID" value="NZ_JSWE01000139.1"/>
</dbReference>
<evidence type="ECO:0000259" key="1">
    <source>
        <dbReference type="Pfam" id="PF01636"/>
    </source>
</evidence>
<comment type="caution">
    <text evidence="2">The sequence shown here is derived from an EMBL/GenBank/DDBJ whole genome shotgun (WGS) entry which is preliminary data.</text>
</comment>
<keyword evidence="3" id="KW-1185">Reference proteome</keyword>
<organism evidence="2 3">
    <name type="scientific">Candidatus Jidaibacter acanthamoebae</name>
    <dbReference type="NCBI Taxonomy" id="86105"/>
    <lineage>
        <taxon>Bacteria</taxon>
        <taxon>Pseudomonadati</taxon>
        <taxon>Pseudomonadota</taxon>
        <taxon>Alphaproteobacteria</taxon>
        <taxon>Rickettsiales</taxon>
        <taxon>Candidatus Midichloriaceae</taxon>
        <taxon>Candidatus Jidaibacter</taxon>
    </lineage>
</organism>
<dbReference type="STRING" id="86105.NF27_FN00100"/>
<dbReference type="Gene3D" id="3.90.1200.10">
    <property type="match status" value="1"/>
</dbReference>
<feature type="domain" description="Aminoglycoside phosphotransferase" evidence="1">
    <location>
        <begin position="40"/>
        <end position="263"/>
    </location>
</feature>
<dbReference type="Pfam" id="PF01636">
    <property type="entry name" value="APH"/>
    <property type="match status" value="1"/>
</dbReference>
<sequence>MPFTHQITKVENHIIDDIDFCIKLEEFLHDYGIKTYKLIKIDTDASKRHYYRIITLEKSYILMDSSQEPESVTPFLNVANLLIKHEIKAPVVYAENLEQGLLLLEDLGNDSYTKFIDNSSEQEQLLYSHAIDVLIKIAKAEVDISLPLQDEKLLNAGVLIFNEFYIHHKLEPKAAINASKEILNTFSELYKLLKNYKLVLTLRDYHADNLMWIKHNNTTHKVGVLDFQDAVLGLPGYDLVSLLEDARRDVSPKVVESCKAQYFSSFQNMKHSDLELIYAILGAQRNLRIVGAFHRLNIKYNKYKYLKYLPRVWQHIKNNLEHPTLEPLKEIFEKYKLYEF</sequence>
<accession>A0A0C1MY49</accession>
<dbReference type="EMBL" id="JSWE01000139">
    <property type="protein sequence ID" value="KIE04861.1"/>
    <property type="molecule type" value="Genomic_DNA"/>
</dbReference>
<dbReference type="Proteomes" id="UP000031258">
    <property type="component" value="Unassembled WGS sequence"/>
</dbReference>
<protein>
    <recommendedName>
        <fullName evidence="1">Aminoglycoside phosphotransferase domain-containing protein</fullName>
    </recommendedName>
</protein>
<dbReference type="OrthoDB" id="9809275at2"/>
<dbReference type="PATRIC" id="fig|86105.3.peg.1349"/>
<dbReference type="AlphaFoldDB" id="A0A0C1MY49"/>
<dbReference type="Gene3D" id="3.30.200.20">
    <property type="entry name" value="Phosphorylase Kinase, domain 1"/>
    <property type="match status" value="1"/>
</dbReference>
<dbReference type="InterPro" id="IPR011009">
    <property type="entry name" value="Kinase-like_dom_sf"/>
</dbReference>
<name>A0A0C1MY49_9RICK</name>
<gene>
    <name evidence="2" type="ORF">NF27_FN00100</name>
</gene>
<evidence type="ECO:0000313" key="3">
    <source>
        <dbReference type="Proteomes" id="UP000031258"/>
    </source>
</evidence>
<evidence type="ECO:0000313" key="2">
    <source>
        <dbReference type="EMBL" id="KIE04861.1"/>
    </source>
</evidence>
<reference evidence="2 3" key="1">
    <citation type="submission" date="2014-11" db="EMBL/GenBank/DDBJ databases">
        <title>A Rickettsiales Symbiont of Amoebae With Ancient Features.</title>
        <authorList>
            <person name="Schulz F."/>
            <person name="Martijn J."/>
            <person name="Wascher F."/>
            <person name="Kostanjsek R."/>
            <person name="Ettema T.J."/>
            <person name="Horn M."/>
        </authorList>
    </citation>
    <scope>NUCLEOTIDE SEQUENCE [LARGE SCALE GENOMIC DNA]</scope>
    <source>
        <strain evidence="2 3">UWC36</strain>
    </source>
</reference>
<dbReference type="InterPro" id="IPR002575">
    <property type="entry name" value="Aminoglycoside_PTrfase"/>
</dbReference>
<proteinExistence type="predicted"/>